<evidence type="ECO:0000256" key="2">
    <source>
        <dbReference type="ARBA" id="ARBA00006464"/>
    </source>
</evidence>
<sequence length="217" mass="24250">MRTAEAFGDIARVRPDSFYRRSGKRILDFALVLATSPLWAALVCLTALIVKLDGGPAFYTQLRVGQGGRIFKMWKLRSMVVGAEESLAWHLAADPKAKAEWAENQKLSRDPRITAVGRLIRKTSLDELPQLWNVLTGDMSLVGPRPIMVEQTPLYRGNAYYSMRPGVTGVWQVQARSKSTFADRVRYDEAYYQNQTLSGDLALICRTVVVVLAARGT</sequence>
<dbReference type="GO" id="GO:0016780">
    <property type="term" value="F:phosphotransferase activity, for other substituted phosphate groups"/>
    <property type="evidence" value="ECO:0007669"/>
    <property type="project" value="TreeGrafter"/>
</dbReference>
<evidence type="ECO:0000256" key="5">
    <source>
        <dbReference type="ARBA" id="ARBA00022692"/>
    </source>
</evidence>
<keyword evidence="5 9" id="KW-0812">Transmembrane</keyword>
<proteinExistence type="inferred from homology"/>
<comment type="caution">
    <text evidence="11">The sequence shown here is derived from an EMBL/GenBank/DDBJ whole genome shotgun (WGS) entry which is preliminary data.</text>
</comment>
<comment type="similarity">
    <text evidence="2">Belongs to the bacterial sugar transferase family.</text>
</comment>
<dbReference type="PANTHER" id="PTHR30576:SF4">
    <property type="entry name" value="UNDECAPRENYL-PHOSPHATE GALACTOSE PHOSPHOTRANSFERASE"/>
    <property type="match status" value="1"/>
</dbReference>
<evidence type="ECO:0000259" key="10">
    <source>
        <dbReference type="Pfam" id="PF02397"/>
    </source>
</evidence>
<dbReference type="PANTHER" id="PTHR30576">
    <property type="entry name" value="COLANIC BIOSYNTHESIS UDP-GLUCOSE LIPID CARRIER TRANSFERASE"/>
    <property type="match status" value="1"/>
</dbReference>
<accession>A0A842I5L1</accession>
<dbReference type="GO" id="GO:0005886">
    <property type="term" value="C:plasma membrane"/>
    <property type="evidence" value="ECO:0007669"/>
    <property type="project" value="UniProtKB-SubCell"/>
</dbReference>
<evidence type="ECO:0000256" key="1">
    <source>
        <dbReference type="ARBA" id="ARBA00004236"/>
    </source>
</evidence>
<protein>
    <submittedName>
        <fullName evidence="11">Sugar transferase</fullName>
    </submittedName>
</protein>
<gene>
    <name evidence="11" type="ORF">H7F16_06290</name>
</gene>
<keyword evidence="8" id="KW-0270">Exopolysaccharide synthesis</keyword>
<evidence type="ECO:0000256" key="3">
    <source>
        <dbReference type="ARBA" id="ARBA00022475"/>
    </source>
</evidence>
<keyword evidence="7 9" id="KW-0472">Membrane</keyword>
<name>A0A842I5L1_9RHOB</name>
<comment type="subcellular location">
    <subcellularLocation>
        <location evidence="1">Cell membrane</location>
    </subcellularLocation>
</comment>
<keyword evidence="6 9" id="KW-1133">Transmembrane helix</keyword>
<feature type="transmembrane region" description="Helical" evidence="9">
    <location>
        <begin position="29"/>
        <end position="50"/>
    </location>
</feature>
<evidence type="ECO:0000256" key="7">
    <source>
        <dbReference type="ARBA" id="ARBA00023136"/>
    </source>
</evidence>
<evidence type="ECO:0000313" key="11">
    <source>
        <dbReference type="EMBL" id="MBC2835110.1"/>
    </source>
</evidence>
<evidence type="ECO:0000313" key="12">
    <source>
        <dbReference type="Proteomes" id="UP000555411"/>
    </source>
</evidence>
<evidence type="ECO:0000256" key="8">
    <source>
        <dbReference type="ARBA" id="ARBA00023169"/>
    </source>
</evidence>
<evidence type="ECO:0000256" key="6">
    <source>
        <dbReference type="ARBA" id="ARBA00022989"/>
    </source>
</evidence>
<dbReference type="Proteomes" id="UP000555411">
    <property type="component" value="Unassembled WGS sequence"/>
</dbReference>
<keyword evidence="3" id="KW-1003">Cell membrane</keyword>
<dbReference type="AlphaFoldDB" id="A0A842I5L1"/>
<dbReference type="InterPro" id="IPR003362">
    <property type="entry name" value="Bact_transf"/>
</dbReference>
<dbReference type="EMBL" id="JACLQD010000002">
    <property type="protein sequence ID" value="MBC2835110.1"/>
    <property type="molecule type" value="Genomic_DNA"/>
</dbReference>
<keyword evidence="4 11" id="KW-0808">Transferase</keyword>
<dbReference type="Pfam" id="PF02397">
    <property type="entry name" value="Bac_transf"/>
    <property type="match status" value="1"/>
</dbReference>
<evidence type="ECO:0000256" key="4">
    <source>
        <dbReference type="ARBA" id="ARBA00022679"/>
    </source>
</evidence>
<reference evidence="11 12" key="1">
    <citation type="journal article" date="2017" name="Int. J. Syst. Evol. Microbiol.">
        <title>Gemmobacter straminiformis sp. nov., isolated from an artificial fountain.</title>
        <authorList>
            <person name="Kang J.Y."/>
            <person name="Kim M.J."/>
            <person name="Chun J."/>
            <person name="Son K.P."/>
            <person name="Jahng K.Y."/>
        </authorList>
    </citation>
    <scope>NUCLEOTIDE SEQUENCE [LARGE SCALE GENOMIC DNA]</scope>
    <source>
        <strain evidence="11 12">CAM-8</strain>
    </source>
</reference>
<keyword evidence="12" id="KW-1185">Reference proteome</keyword>
<organism evidence="11 12">
    <name type="scientific">Paragemmobacter straminiformis</name>
    <dbReference type="NCBI Taxonomy" id="2045119"/>
    <lineage>
        <taxon>Bacteria</taxon>
        <taxon>Pseudomonadati</taxon>
        <taxon>Pseudomonadota</taxon>
        <taxon>Alphaproteobacteria</taxon>
        <taxon>Rhodobacterales</taxon>
        <taxon>Paracoccaceae</taxon>
        <taxon>Paragemmobacter</taxon>
    </lineage>
</organism>
<dbReference type="GO" id="GO:0000271">
    <property type="term" value="P:polysaccharide biosynthetic process"/>
    <property type="evidence" value="ECO:0007669"/>
    <property type="project" value="UniProtKB-KW"/>
</dbReference>
<feature type="domain" description="Bacterial sugar transferase" evidence="10">
    <location>
        <begin position="24"/>
        <end position="212"/>
    </location>
</feature>
<evidence type="ECO:0000256" key="9">
    <source>
        <dbReference type="SAM" id="Phobius"/>
    </source>
</evidence>